<gene>
    <name evidence="2" type="ORF">PLEPLA_LOCUS34078</name>
</gene>
<dbReference type="Proteomes" id="UP001153269">
    <property type="component" value="Unassembled WGS sequence"/>
</dbReference>
<dbReference type="GO" id="GO:0001764">
    <property type="term" value="P:neuron migration"/>
    <property type="evidence" value="ECO:0007669"/>
    <property type="project" value="InterPro"/>
</dbReference>
<dbReference type="GO" id="GO:0005768">
    <property type="term" value="C:endosome"/>
    <property type="evidence" value="ECO:0007669"/>
    <property type="project" value="TreeGrafter"/>
</dbReference>
<dbReference type="EMBL" id="CADEAL010003913">
    <property type="protein sequence ID" value="CAB1446350.1"/>
    <property type="molecule type" value="Genomic_DNA"/>
</dbReference>
<accession>A0A9N7VBL8</accession>
<evidence type="ECO:0000313" key="3">
    <source>
        <dbReference type="Proteomes" id="UP001153269"/>
    </source>
</evidence>
<dbReference type="Pfam" id="PF19441">
    <property type="entry name" value="ASTN_1_2_N"/>
    <property type="match status" value="1"/>
</dbReference>
<sequence>MSSPPKPLTATQSLESPCRWQVSLSHLISEVSRSQVTLTTHCGPRGPIARDISFDSSAKRNAGVAFPLPFALTAGSRVPSVRACLSNAGVHTASELEEAMMSTYFETVDDLLASFGPVRDCSRENGGCKKNFKCISDRQLDSSGCMTRTRATDVLPWSR</sequence>
<dbReference type="AlphaFoldDB" id="A0A9N7VBL8"/>
<dbReference type="PANTHER" id="PTHR16592:SF2">
    <property type="entry name" value="ASTROTACTIN-2"/>
    <property type="match status" value="1"/>
</dbReference>
<dbReference type="GO" id="GO:0007158">
    <property type="term" value="P:neuron cell-cell adhesion"/>
    <property type="evidence" value="ECO:0007669"/>
    <property type="project" value="TreeGrafter"/>
</dbReference>
<feature type="domain" description="Astrotactin-1/2 N-terminal" evidence="1">
    <location>
        <begin position="92"/>
        <end position="149"/>
    </location>
</feature>
<dbReference type="PANTHER" id="PTHR16592">
    <property type="entry name" value="ASTROTACTIN-1-LIKE"/>
    <property type="match status" value="1"/>
</dbReference>
<protein>
    <recommendedName>
        <fullName evidence="1">Astrotactin-1/2 N-terminal domain-containing protein</fullName>
    </recommendedName>
</protein>
<organism evidence="2 3">
    <name type="scientific">Pleuronectes platessa</name>
    <name type="common">European plaice</name>
    <dbReference type="NCBI Taxonomy" id="8262"/>
    <lineage>
        <taxon>Eukaryota</taxon>
        <taxon>Metazoa</taxon>
        <taxon>Chordata</taxon>
        <taxon>Craniata</taxon>
        <taxon>Vertebrata</taxon>
        <taxon>Euteleostomi</taxon>
        <taxon>Actinopterygii</taxon>
        <taxon>Neopterygii</taxon>
        <taxon>Teleostei</taxon>
        <taxon>Neoteleostei</taxon>
        <taxon>Acanthomorphata</taxon>
        <taxon>Carangaria</taxon>
        <taxon>Pleuronectiformes</taxon>
        <taxon>Pleuronectoidei</taxon>
        <taxon>Pleuronectidae</taxon>
        <taxon>Pleuronectes</taxon>
    </lineage>
</organism>
<evidence type="ECO:0000313" key="2">
    <source>
        <dbReference type="EMBL" id="CAB1446350.1"/>
    </source>
</evidence>
<dbReference type="GO" id="GO:0016020">
    <property type="term" value="C:membrane"/>
    <property type="evidence" value="ECO:0007669"/>
    <property type="project" value="TreeGrafter"/>
</dbReference>
<reference evidence="2" key="1">
    <citation type="submission" date="2020-03" db="EMBL/GenBank/DDBJ databases">
        <authorList>
            <person name="Weist P."/>
        </authorList>
    </citation>
    <scope>NUCLEOTIDE SEQUENCE</scope>
</reference>
<comment type="caution">
    <text evidence="2">The sequence shown here is derived from an EMBL/GenBank/DDBJ whole genome shotgun (WGS) entry which is preliminary data.</text>
</comment>
<proteinExistence type="predicted"/>
<name>A0A9N7VBL8_PLEPL</name>
<keyword evidence="3" id="KW-1185">Reference proteome</keyword>
<dbReference type="InterPro" id="IPR045575">
    <property type="entry name" value="ASTN_1_2_N"/>
</dbReference>
<evidence type="ECO:0000259" key="1">
    <source>
        <dbReference type="Pfam" id="PF19441"/>
    </source>
</evidence>
<dbReference type="InterPro" id="IPR026995">
    <property type="entry name" value="Astrotactin"/>
</dbReference>